<evidence type="ECO:0000256" key="2">
    <source>
        <dbReference type="ARBA" id="ARBA00022692"/>
    </source>
</evidence>
<dbReference type="RefSeq" id="WP_249044656.1">
    <property type="nucleotide sequence ID" value="NZ_JAGIOO010000001.1"/>
</dbReference>
<dbReference type="Proteomes" id="UP001519363">
    <property type="component" value="Unassembled WGS sequence"/>
</dbReference>
<feature type="transmembrane region" description="Helical" evidence="5">
    <location>
        <begin position="376"/>
        <end position="409"/>
    </location>
</feature>
<comment type="caution">
    <text evidence="7">The sequence shown here is derived from an EMBL/GenBank/DDBJ whole genome shotgun (WGS) entry which is preliminary data.</text>
</comment>
<gene>
    <name evidence="7" type="ORF">JOF53_003330</name>
</gene>
<feature type="transmembrane region" description="Helical" evidence="5">
    <location>
        <begin position="42"/>
        <end position="62"/>
    </location>
</feature>
<dbReference type="Pfam" id="PF13515">
    <property type="entry name" value="FUSC_2"/>
    <property type="match status" value="1"/>
</dbReference>
<feature type="domain" description="Integral membrane bound transporter" evidence="6">
    <location>
        <begin position="352"/>
        <end position="460"/>
    </location>
</feature>
<feature type="transmembrane region" description="Helical" evidence="5">
    <location>
        <begin position="139"/>
        <end position="160"/>
    </location>
</feature>
<dbReference type="EMBL" id="JAGIOO010000001">
    <property type="protein sequence ID" value="MBP2474458.1"/>
    <property type="molecule type" value="Genomic_DNA"/>
</dbReference>
<proteinExistence type="predicted"/>
<feature type="transmembrane region" description="Helical" evidence="5">
    <location>
        <begin position="415"/>
        <end position="434"/>
    </location>
</feature>
<feature type="transmembrane region" description="Helical" evidence="5">
    <location>
        <begin position="114"/>
        <end position="133"/>
    </location>
</feature>
<organism evidence="7 8">
    <name type="scientific">Crossiella equi</name>
    <dbReference type="NCBI Taxonomy" id="130796"/>
    <lineage>
        <taxon>Bacteria</taxon>
        <taxon>Bacillati</taxon>
        <taxon>Actinomycetota</taxon>
        <taxon>Actinomycetes</taxon>
        <taxon>Pseudonocardiales</taxon>
        <taxon>Pseudonocardiaceae</taxon>
        <taxon>Crossiella</taxon>
    </lineage>
</organism>
<evidence type="ECO:0000256" key="4">
    <source>
        <dbReference type="ARBA" id="ARBA00023136"/>
    </source>
</evidence>
<protein>
    <submittedName>
        <fullName evidence="7">Membrane protein YccC</fullName>
    </submittedName>
</protein>
<feature type="transmembrane region" description="Helical" evidence="5">
    <location>
        <begin position="16"/>
        <end position="36"/>
    </location>
</feature>
<evidence type="ECO:0000256" key="3">
    <source>
        <dbReference type="ARBA" id="ARBA00022989"/>
    </source>
</evidence>
<evidence type="ECO:0000313" key="8">
    <source>
        <dbReference type="Proteomes" id="UP001519363"/>
    </source>
</evidence>
<evidence type="ECO:0000256" key="5">
    <source>
        <dbReference type="SAM" id="Phobius"/>
    </source>
</evidence>
<evidence type="ECO:0000313" key="7">
    <source>
        <dbReference type="EMBL" id="MBP2474458.1"/>
    </source>
</evidence>
<dbReference type="InterPro" id="IPR049453">
    <property type="entry name" value="Memb_transporter_dom"/>
</dbReference>
<accession>A0ABS5ACZ3</accession>
<comment type="subcellular location">
    <subcellularLocation>
        <location evidence="1">Membrane</location>
        <topology evidence="1">Multi-pass membrane protein</topology>
    </subcellularLocation>
</comment>
<keyword evidence="4 5" id="KW-0472">Membrane</keyword>
<reference evidence="7 8" key="1">
    <citation type="submission" date="2021-03" db="EMBL/GenBank/DDBJ databases">
        <title>Sequencing the genomes of 1000 actinobacteria strains.</title>
        <authorList>
            <person name="Klenk H.-P."/>
        </authorList>
    </citation>
    <scope>NUCLEOTIDE SEQUENCE [LARGE SCALE GENOMIC DNA]</scope>
    <source>
        <strain evidence="7 8">DSM 44580</strain>
    </source>
</reference>
<sequence length="617" mass="65147">MTSRTPAPARKGPSPFVFPVIMIVVIGGVAGLGVLAGLGNAAILGALSAMFCLIAALGGALWPDLKLLAVFAPAVVAVVAGPRLLAEVSVPAAVAVVVVVVFGVSLLPAFGPRYVTVALGLGMGALFGYTFQFTGTAEVWQVVAAPALGVAVVIVLRLLLGLKDPDKPTRTAVAAVLTDRNHAVPDTAVRAWRGDRQRRWLGQVLDGAFRYRTTSSLLADRADAVEEPLATRLRELVEAAKAEATALAGVVVDGGQAPARNRPVTPEDLPGKTRPLIEVLWGGLDRVREALPDRDRTPVRSWIGAEYPGARLRESLTWQSAQFRHALRCAIGVLVALLVAHERPGDPLMPSFLMATFMIMQPDWRTSATRAWQRSAGTVLGAVALVVVLWLLPQGALLPIGVVAMLVGFSFQQTYPIVFNGCMALMLVGMNVGTRHLDPTAVLVEYLLLILLAVAIGLLFGFAVVPGVRTPGPLERVRRATEGLRTALAGLSRHLAEGGLPDMRAAVRNQRRAAAQLHTLLGAQLKGRDDTEANRAALAQADDALRGLRSGVIGLVAHGDDLSTAREALDWLLGALSAPDKLAEPPAGRDEEQRLLLDSLASDVLGLREATASLGKA</sequence>
<feature type="transmembrane region" description="Helical" evidence="5">
    <location>
        <begin position="446"/>
        <end position="468"/>
    </location>
</feature>
<name>A0ABS5ACZ3_9PSEU</name>
<feature type="transmembrane region" description="Helical" evidence="5">
    <location>
        <begin position="90"/>
        <end position="107"/>
    </location>
</feature>
<keyword evidence="8" id="KW-1185">Reference proteome</keyword>
<keyword evidence="2 5" id="KW-0812">Transmembrane</keyword>
<evidence type="ECO:0000256" key="1">
    <source>
        <dbReference type="ARBA" id="ARBA00004141"/>
    </source>
</evidence>
<keyword evidence="3 5" id="KW-1133">Transmembrane helix</keyword>
<feature type="transmembrane region" description="Helical" evidence="5">
    <location>
        <begin position="67"/>
        <end position="84"/>
    </location>
</feature>
<evidence type="ECO:0000259" key="6">
    <source>
        <dbReference type="Pfam" id="PF13515"/>
    </source>
</evidence>